<feature type="compositionally biased region" description="Low complexity" evidence="1">
    <location>
        <begin position="308"/>
        <end position="328"/>
    </location>
</feature>
<protein>
    <recommendedName>
        <fullName evidence="4">Right handed beta helix region</fullName>
    </recommendedName>
</protein>
<dbReference type="AlphaFoldDB" id="A0ABD5PMG7"/>
<comment type="caution">
    <text evidence="2">The sequence shown here is derived from an EMBL/GenBank/DDBJ whole genome shotgun (WGS) entry which is preliminary data.</text>
</comment>
<keyword evidence="3" id="KW-1185">Reference proteome</keyword>
<evidence type="ECO:0000313" key="3">
    <source>
        <dbReference type="Proteomes" id="UP001595898"/>
    </source>
</evidence>
<feature type="region of interest" description="Disordered" evidence="1">
    <location>
        <begin position="1"/>
        <end position="23"/>
    </location>
</feature>
<feature type="region of interest" description="Disordered" evidence="1">
    <location>
        <begin position="287"/>
        <end position="331"/>
    </location>
</feature>
<proteinExistence type="predicted"/>
<dbReference type="Proteomes" id="UP001595898">
    <property type="component" value="Unassembled WGS sequence"/>
</dbReference>
<dbReference type="RefSeq" id="WP_250142590.1">
    <property type="nucleotide sequence ID" value="NZ_JALIQP010000008.1"/>
</dbReference>
<evidence type="ECO:0000256" key="1">
    <source>
        <dbReference type="SAM" id="MobiDB-lite"/>
    </source>
</evidence>
<dbReference type="SUPFAM" id="SSF51126">
    <property type="entry name" value="Pectin lyase-like"/>
    <property type="match status" value="1"/>
</dbReference>
<reference evidence="2 3" key="1">
    <citation type="journal article" date="2019" name="Int. J. Syst. Evol. Microbiol.">
        <title>The Global Catalogue of Microorganisms (GCM) 10K type strain sequencing project: providing services to taxonomists for standard genome sequencing and annotation.</title>
        <authorList>
            <consortium name="The Broad Institute Genomics Platform"/>
            <consortium name="The Broad Institute Genome Sequencing Center for Infectious Disease"/>
            <person name="Wu L."/>
            <person name="Ma J."/>
        </authorList>
    </citation>
    <scope>NUCLEOTIDE SEQUENCE [LARGE SCALE GENOMIC DNA]</scope>
    <source>
        <strain evidence="2 3">WLHS5</strain>
    </source>
</reference>
<sequence length="599" mass="62768">MAREPSVLNDADADAESADEQGNDGLLHRRSYMKIAGATTAATALAGTAGANDDYEVVEARGQIVRVGSGETYENKLIDFTTGNDFLILVEGGDATIRNVGFEGLYRGSQFVISITAGSGDVLVENVYLGDGATKEGSSFVHGPGAVFMHKNSNADLTFRRCNVQGFPNNGFYCSNTAYGGSVRFENCFGKNNGVSTFRCAGGNDEIVDCVAYNDTTDYGPGYGGFSETSGRPVWVWNGGAVTIRDSHFADGPYPYAMVAGANGSPGRANFESGGYRGTIQRASGSTVSVASGVSRDPDLSIPEGVPTSAEDAASGGSGGTSAVTSDSADADEVRELENVVLIDGDSSDVTRYEFEVDGAVEKSNAEGASIDEEDTVEDGVVQGVVADWKDAFRFSGDLEALTVDGPGTVLVNGDEVDPAEFGPDLPHVLEVEGDGTPASYEITVDGTIELDGEADPDDDVTTVSGSTVQSSIVDETQTFRFAGALTDVTFTDGDADVFLDGEAIDVDEYGEHEFLPHALVIDGTESDGASSYAFEASGSVVRSDYRGASIDDEDVVEGSAVRGVVGDWLDAYWFDGNIEEFTLVGDATVDVQHNARNR</sequence>
<dbReference type="InterPro" id="IPR011050">
    <property type="entry name" value="Pectin_lyase_fold/virulence"/>
</dbReference>
<evidence type="ECO:0008006" key="4">
    <source>
        <dbReference type="Google" id="ProtNLM"/>
    </source>
</evidence>
<accession>A0ABD5PMG7</accession>
<gene>
    <name evidence="2" type="ORF">ACFO5R_07530</name>
</gene>
<name>A0ABD5PMG7_9EURY</name>
<organism evidence="2 3">
    <name type="scientific">Halosolutus amylolyticus</name>
    <dbReference type="NCBI Taxonomy" id="2932267"/>
    <lineage>
        <taxon>Archaea</taxon>
        <taxon>Methanobacteriati</taxon>
        <taxon>Methanobacteriota</taxon>
        <taxon>Stenosarchaea group</taxon>
        <taxon>Halobacteria</taxon>
        <taxon>Halobacteriales</taxon>
        <taxon>Natrialbaceae</taxon>
        <taxon>Halosolutus</taxon>
    </lineage>
</organism>
<feature type="compositionally biased region" description="Acidic residues" evidence="1">
    <location>
        <begin position="11"/>
        <end position="22"/>
    </location>
</feature>
<dbReference type="EMBL" id="JBHSFA010000004">
    <property type="protein sequence ID" value="MFC4541776.1"/>
    <property type="molecule type" value="Genomic_DNA"/>
</dbReference>
<evidence type="ECO:0000313" key="2">
    <source>
        <dbReference type="EMBL" id="MFC4541776.1"/>
    </source>
</evidence>